<comment type="caution">
    <text evidence="3">The sequence shown here is derived from an EMBL/GenBank/DDBJ whole genome shotgun (WGS) entry which is preliminary data.</text>
</comment>
<organism evidence="3 4">
    <name type="scientific">Phytophthora nicotianae P1569</name>
    <dbReference type="NCBI Taxonomy" id="1317065"/>
    <lineage>
        <taxon>Eukaryota</taxon>
        <taxon>Sar</taxon>
        <taxon>Stramenopiles</taxon>
        <taxon>Oomycota</taxon>
        <taxon>Peronosporomycetes</taxon>
        <taxon>Peronosporales</taxon>
        <taxon>Peronosporaceae</taxon>
        <taxon>Phytophthora</taxon>
    </lineage>
</organism>
<dbReference type="EMBL" id="ANIZ01003525">
    <property type="protein sequence ID" value="ETI33070.1"/>
    <property type="molecule type" value="Genomic_DNA"/>
</dbReference>
<dbReference type="SUPFAM" id="SSF53474">
    <property type="entry name" value="alpha/beta-Hydrolases"/>
    <property type="match status" value="1"/>
</dbReference>
<sequence length="583" mass="63844">MQLYRVFLMTVISLLGYSSATSSGIFDHPLNGWYPCHEFTFSESGGSSSQGGDAECAIYTAPLCYPGICEISEFAEPTVDIFVKRIPATAADTKTAHNVWLVQGGPGYSSTSLESSMMELHAKLAGAVNVYTMDHRGTGRSTLFDCVAAQTTMTGSTLGREIDPSEVPACAKDLRMKYGDLASFSTTSAATDISAFISKFSNGASSIVYGVSYGTVVVERLMHLSPPTVNGYVLDGIATTSGASGNKFQYYSMWDADFGKVGDYFMELCAQDITCSSHFQSANLSVALQDLMTRLDNNPNSTCATLLSNSTDTLPSHALRQRLAVLLKDTTARTIIPPIVYRLSRCDTNDVDAMIHFFAGIDSFFSSTSQDDAFQSTLLYYLIIFSDMWETPTPSTSEMESRFTNASITDGMYSLNSLYCAFSKEKSPACKELNLANYEGEGIIYQRDQYWNKRAIVSTQASVLLLSGKLDPQTPHKYAEYLFDALDCQKKELITFDYAAHVATVSTPFGADINGTSLNCGMELLVSYVKNNGDLQRMDRSCIDEMPPFNLTVPIEYVQGFFSTDEVYDGVYNASFSQTEESA</sequence>
<dbReference type="HOGENOM" id="CLU_017880_2_0_1"/>
<proteinExistence type="inferred from homology"/>
<evidence type="ECO:0000256" key="2">
    <source>
        <dbReference type="SAM" id="SignalP"/>
    </source>
</evidence>
<dbReference type="AlphaFoldDB" id="V9E1T1"/>
<accession>V9E1T1</accession>
<dbReference type="Proteomes" id="UP000018721">
    <property type="component" value="Unassembled WGS sequence"/>
</dbReference>
<dbReference type="PANTHER" id="PTHR43039">
    <property type="entry name" value="ESTERASE-RELATED"/>
    <property type="match status" value="1"/>
</dbReference>
<evidence type="ECO:0000313" key="4">
    <source>
        <dbReference type="Proteomes" id="UP000018721"/>
    </source>
</evidence>
<keyword evidence="4" id="KW-1185">Reference proteome</keyword>
<evidence type="ECO:0000313" key="3">
    <source>
        <dbReference type="EMBL" id="ETI33070.1"/>
    </source>
</evidence>
<dbReference type="eggNOG" id="ENOG502SIRQ">
    <property type="taxonomic scope" value="Eukaryota"/>
</dbReference>
<name>V9E1T1_PHYNI</name>
<comment type="similarity">
    <text evidence="1">Belongs to the AB hydrolase superfamily.</text>
</comment>
<protein>
    <recommendedName>
        <fullName evidence="5">Peptidase S33 tripeptidyl aminopeptidase-like C-terminal domain-containing protein</fullName>
    </recommendedName>
</protein>
<dbReference type="InterPro" id="IPR029058">
    <property type="entry name" value="AB_hydrolase_fold"/>
</dbReference>
<reference evidence="3 4" key="1">
    <citation type="submission" date="2013-11" db="EMBL/GenBank/DDBJ databases">
        <title>The Genome Sequence of Phytophthora parasitica P1569.</title>
        <authorList>
            <consortium name="The Broad Institute Genomics Platform"/>
            <person name="Russ C."/>
            <person name="Tyler B."/>
            <person name="Panabieres F."/>
            <person name="Shan W."/>
            <person name="Tripathy S."/>
            <person name="Grunwald N."/>
            <person name="Machado M."/>
            <person name="Johnson C.S."/>
            <person name="Arredondo F."/>
            <person name="Hong C."/>
            <person name="Coffey M."/>
            <person name="Young S.K."/>
            <person name="Zeng Q."/>
            <person name="Gargeya S."/>
            <person name="Fitzgerald M."/>
            <person name="Abouelleil A."/>
            <person name="Alvarado L."/>
            <person name="Chapman S.B."/>
            <person name="Gainer-Dewar J."/>
            <person name="Goldberg J."/>
            <person name="Griggs A."/>
            <person name="Gujja S."/>
            <person name="Hansen M."/>
            <person name="Howarth C."/>
            <person name="Imamovic A."/>
            <person name="Ireland A."/>
            <person name="Larimer J."/>
            <person name="McCowan C."/>
            <person name="Murphy C."/>
            <person name="Pearson M."/>
            <person name="Poon T.W."/>
            <person name="Priest M."/>
            <person name="Roberts A."/>
            <person name="Saif S."/>
            <person name="Shea T."/>
            <person name="Sykes S."/>
            <person name="Wortman J."/>
            <person name="Nusbaum C."/>
            <person name="Birren B."/>
        </authorList>
    </citation>
    <scope>NUCLEOTIDE SEQUENCE [LARGE SCALE GENOMIC DNA]</scope>
    <source>
        <strain evidence="3 4">P1569</strain>
    </source>
</reference>
<evidence type="ECO:0000256" key="1">
    <source>
        <dbReference type="ARBA" id="ARBA00008645"/>
    </source>
</evidence>
<dbReference type="Gene3D" id="3.40.50.1820">
    <property type="entry name" value="alpha/beta hydrolase"/>
    <property type="match status" value="1"/>
</dbReference>
<evidence type="ECO:0008006" key="5">
    <source>
        <dbReference type="Google" id="ProtNLM"/>
    </source>
</evidence>
<feature type="chain" id="PRO_5004774074" description="Peptidase S33 tripeptidyl aminopeptidase-like C-terminal domain-containing protein" evidence="2">
    <location>
        <begin position="21"/>
        <end position="583"/>
    </location>
</feature>
<feature type="signal peptide" evidence="2">
    <location>
        <begin position="1"/>
        <end position="20"/>
    </location>
</feature>
<keyword evidence="2" id="KW-0732">Signal</keyword>
<gene>
    <name evidence="3" type="ORF">F443_20221</name>
</gene>